<dbReference type="SUPFAM" id="SSF51735">
    <property type="entry name" value="NAD(P)-binding Rossmann-fold domains"/>
    <property type="match status" value="1"/>
</dbReference>
<reference evidence="2" key="1">
    <citation type="submission" date="2022-11" db="EMBL/GenBank/DDBJ databases">
        <authorList>
            <person name="Petersen C."/>
        </authorList>
    </citation>
    <scope>NUCLEOTIDE SEQUENCE</scope>
    <source>
        <strain evidence="2">IBT 19713</strain>
    </source>
</reference>
<keyword evidence="1" id="KW-0560">Oxidoreductase</keyword>
<dbReference type="OrthoDB" id="542013at2759"/>
<comment type="caution">
    <text evidence="2">The sequence shown here is derived from an EMBL/GenBank/DDBJ whole genome shotgun (WGS) entry which is preliminary data.</text>
</comment>
<dbReference type="PRINTS" id="PR00081">
    <property type="entry name" value="GDHRDH"/>
</dbReference>
<dbReference type="GeneID" id="83203576"/>
<gene>
    <name evidence="2" type="ORF">N7468_006977</name>
</gene>
<keyword evidence="3" id="KW-1185">Reference proteome</keyword>
<proteinExistence type="predicted"/>
<evidence type="ECO:0000256" key="1">
    <source>
        <dbReference type="ARBA" id="ARBA00023002"/>
    </source>
</evidence>
<dbReference type="EMBL" id="JAPQKS010000005">
    <property type="protein sequence ID" value="KAJ5225752.1"/>
    <property type="molecule type" value="Genomic_DNA"/>
</dbReference>
<evidence type="ECO:0000313" key="2">
    <source>
        <dbReference type="EMBL" id="KAJ5225752.1"/>
    </source>
</evidence>
<dbReference type="RefSeq" id="XP_058329163.1">
    <property type="nucleotide sequence ID" value="XM_058476273.1"/>
</dbReference>
<dbReference type="InterPro" id="IPR036291">
    <property type="entry name" value="NAD(P)-bd_dom_sf"/>
</dbReference>
<accession>A0A9W9TK43</accession>
<dbReference type="PANTHER" id="PTHR43157:SF61">
    <property type="entry name" value="DEHYDROGENASE_REDUCTASE FAMILY PROTEIN, PUTATIVE (AFU_ORTHOLOGUE AFUA_3G01250)-RELATED"/>
    <property type="match status" value="1"/>
</dbReference>
<dbReference type="InterPro" id="IPR002347">
    <property type="entry name" value="SDR_fam"/>
</dbReference>
<sequence length="320" mass="33950">MEYTQVTELPLVISSELCAGRNFIVTGTNVGLGLEAARHLVGVGAKKVILAVRNLEAGEAARADIDASTGTTGVAEVWHLDLSQRSSVQSFAAKAIETIDRIDAVIENAGVAAAGTKDHEGQLLTVTVNVVNTFLLLLLLLPKLRADAKTFGYKPRVSVVSSDSAEFIKDYWPLIADDPIAKMHADPDIGMKSYPTSKLLEALGVRHLATLLPVESGGVIINAVNPGACMTTLSRNASEGFKEQLKELWARCGRTAECGSRTLLAGAVAGDDSHGAYMSDCVVKHDFAEWAGDGANEKAWNSIAKEIEKVQPGVVAKALE</sequence>
<dbReference type="GO" id="GO:0016491">
    <property type="term" value="F:oxidoreductase activity"/>
    <property type="evidence" value="ECO:0007669"/>
    <property type="project" value="UniProtKB-KW"/>
</dbReference>
<dbReference type="AlphaFoldDB" id="A0A9W9TK43"/>
<protein>
    <submittedName>
        <fullName evidence="2">Uncharacterized protein</fullName>
    </submittedName>
</protein>
<dbReference type="Gene3D" id="3.40.50.720">
    <property type="entry name" value="NAD(P)-binding Rossmann-like Domain"/>
    <property type="match status" value="1"/>
</dbReference>
<reference evidence="2" key="2">
    <citation type="journal article" date="2023" name="IMA Fungus">
        <title>Comparative genomic study of the Penicillium genus elucidates a diverse pangenome and 15 lateral gene transfer events.</title>
        <authorList>
            <person name="Petersen C."/>
            <person name="Sorensen T."/>
            <person name="Nielsen M.R."/>
            <person name="Sondergaard T.E."/>
            <person name="Sorensen J.L."/>
            <person name="Fitzpatrick D.A."/>
            <person name="Frisvad J.C."/>
            <person name="Nielsen K.L."/>
        </authorList>
    </citation>
    <scope>NUCLEOTIDE SEQUENCE</scope>
    <source>
        <strain evidence="2">IBT 19713</strain>
    </source>
</reference>
<dbReference type="Pfam" id="PF00106">
    <property type="entry name" value="adh_short"/>
    <property type="match status" value="1"/>
</dbReference>
<organism evidence="2 3">
    <name type="scientific">Penicillium chermesinum</name>
    <dbReference type="NCBI Taxonomy" id="63820"/>
    <lineage>
        <taxon>Eukaryota</taxon>
        <taxon>Fungi</taxon>
        <taxon>Dikarya</taxon>
        <taxon>Ascomycota</taxon>
        <taxon>Pezizomycotina</taxon>
        <taxon>Eurotiomycetes</taxon>
        <taxon>Eurotiomycetidae</taxon>
        <taxon>Eurotiales</taxon>
        <taxon>Aspergillaceae</taxon>
        <taxon>Penicillium</taxon>
    </lineage>
</organism>
<dbReference type="Proteomes" id="UP001150941">
    <property type="component" value="Unassembled WGS sequence"/>
</dbReference>
<dbReference type="PANTHER" id="PTHR43157">
    <property type="entry name" value="PHOSPHATIDYLINOSITOL-GLYCAN BIOSYNTHESIS CLASS F PROTEIN-RELATED"/>
    <property type="match status" value="1"/>
</dbReference>
<name>A0A9W9TK43_9EURO</name>
<evidence type="ECO:0000313" key="3">
    <source>
        <dbReference type="Proteomes" id="UP001150941"/>
    </source>
</evidence>